<gene>
    <name evidence="1" type="ORF">AVEN_79852_1</name>
</gene>
<dbReference type="Proteomes" id="UP000499080">
    <property type="component" value="Unassembled WGS sequence"/>
</dbReference>
<evidence type="ECO:0000313" key="1">
    <source>
        <dbReference type="EMBL" id="GBM69608.1"/>
    </source>
</evidence>
<evidence type="ECO:0000313" key="2">
    <source>
        <dbReference type="Proteomes" id="UP000499080"/>
    </source>
</evidence>
<comment type="caution">
    <text evidence="1">The sequence shown here is derived from an EMBL/GenBank/DDBJ whole genome shotgun (WGS) entry which is preliminary data.</text>
</comment>
<accession>A0A4Y2HWD8</accession>
<organism evidence="1 2">
    <name type="scientific">Araneus ventricosus</name>
    <name type="common">Orbweaver spider</name>
    <name type="synonym">Epeira ventricosa</name>
    <dbReference type="NCBI Taxonomy" id="182803"/>
    <lineage>
        <taxon>Eukaryota</taxon>
        <taxon>Metazoa</taxon>
        <taxon>Ecdysozoa</taxon>
        <taxon>Arthropoda</taxon>
        <taxon>Chelicerata</taxon>
        <taxon>Arachnida</taxon>
        <taxon>Araneae</taxon>
        <taxon>Araneomorphae</taxon>
        <taxon>Entelegynae</taxon>
        <taxon>Araneoidea</taxon>
        <taxon>Araneidae</taxon>
        <taxon>Araneus</taxon>
    </lineage>
</organism>
<protein>
    <submittedName>
        <fullName evidence="1">Uncharacterized protein</fullName>
    </submittedName>
</protein>
<dbReference type="AlphaFoldDB" id="A0A4Y2HWD8"/>
<proteinExistence type="predicted"/>
<name>A0A4Y2HWD8_ARAVE</name>
<dbReference type="EMBL" id="BGPR01104413">
    <property type="protein sequence ID" value="GBM69608.1"/>
    <property type="molecule type" value="Genomic_DNA"/>
</dbReference>
<reference evidence="1 2" key="1">
    <citation type="journal article" date="2019" name="Sci. Rep.">
        <title>Orb-weaving spider Araneus ventricosus genome elucidates the spidroin gene catalogue.</title>
        <authorList>
            <person name="Kono N."/>
            <person name="Nakamura H."/>
            <person name="Ohtoshi R."/>
            <person name="Moran D.A.P."/>
            <person name="Shinohara A."/>
            <person name="Yoshida Y."/>
            <person name="Fujiwara M."/>
            <person name="Mori M."/>
            <person name="Tomita M."/>
            <person name="Arakawa K."/>
        </authorList>
    </citation>
    <scope>NUCLEOTIDE SEQUENCE [LARGE SCALE GENOMIC DNA]</scope>
</reference>
<keyword evidence="2" id="KW-1185">Reference proteome</keyword>
<sequence>MAINRLNTNFSCFIPVYTLLRTDSAYPTSLLVVRLDSSKLDEEVIDRSRETDRTNGRTISQLALYSGAVQGCRLSHLVTVAAGPFVLQRLLFSLVELCNYSETLLKLAKEQCIFSML</sequence>